<dbReference type="EMBL" id="CAFBNE010000177">
    <property type="protein sequence ID" value="CAB4969598.1"/>
    <property type="molecule type" value="Genomic_DNA"/>
</dbReference>
<evidence type="ECO:0000256" key="1">
    <source>
        <dbReference type="SAM" id="MobiDB-lite"/>
    </source>
</evidence>
<sequence>MYSSITGVGSVADVGPPGSIESDAAACAGRTNRGRQVNVARVQVATLPNDRPIMASLYVGSPRTALRPNVREGDVWPVRQVPMDGRDGLATRKVVMSPTTTAEMVTQSHQ</sequence>
<gene>
    <name evidence="2" type="ORF">UFOPK3772_03247</name>
</gene>
<accession>A0A6J7LMZ8</accession>
<protein>
    <submittedName>
        <fullName evidence="2">Unannotated protein</fullName>
    </submittedName>
</protein>
<dbReference type="AlphaFoldDB" id="A0A6J7LMZ8"/>
<organism evidence="2">
    <name type="scientific">freshwater metagenome</name>
    <dbReference type="NCBI Taxonomy" id="449393"/>
    <lineage>
        <taxon>unclassified sequences</taxon>
        <taxon>metagenomes</taxon>
        <taxon>ecological metagenomes</taxon>
    </lineage>
</organism>
<proteinExistence type="predicted"/>
<name>A0A6J7LMZ8_9ZZZZ</name>
<reference evidence="2" key="1">
    <citation type="submission" date="2020-05" db="EMBL/GenBank/DDBJ databases">
        <authorList>
            <person name="Chiriac C."/>
            <person name="Salcher M."/>
            <person name="Ghai R."/>
            <person name="Kavagutti S V."/>
        </authorList>
    </citation>
    <scope>NUCLEOTIDE SEQUENCE</scope>
</reference>
<feature type="region of interest" description="Disordered" evidence="1">
    <location>
        <begin position="1"/>
        <end position="23"/>
    </location>
</feature>
<evidence type="ECO:0000313" key="2">
    <source>
        <dbReference type="EMBL" id="CAB4969598.1"/>
    </source>
</evidence>